<evidence type="ECO:0000313" key="2">
    <source>
        <dbReference type="EMBL" id="KAK6004120.1"/>
    </source>
</evidence>
<feature type="compositionally biased region" description="Acidic residues" evidence="1">
    <location>
        <begin position="180"/>
        <end position="203"/>
    </location>
</feature>
<comment type="caution">
    <text evidence="2">The sequence shown here is derived from an EMBL/GenBank/DDBJ whole genome shotgun (WGS) entry which is preliminary data.</text>
</comment>
<evidence type="ECO:0000256" key="1">
    <source>
        <dbReference type="SAM" id="MobiDB-lite"/>
    </source>
</evidence>
<feature type="compositionally biased region" description="Polar residues" evidence="1">
    <location>
        <begin position="86"/>
        <end position="104"/>
    </location>
</feature>
<dbReference type="EMBL" id="JASGXD010000008">
    <property type="protein sequence ID" value="KAK6004120.1"/>
    <property type="molecule type" value="Genomic_DNA"/>
</dbReference>
<dbReference type="Proteomes" id="UP001341245">
    <property type="component" value="Unassembled WGS sequence"/>
</dbReference>
<feature type="compositionally biased region" description="Basic and acidic residues" evidence="1">
    <location>
        <begin position="169"/>
        <end position="179"/>
    </location>
</feature>
<accession>A0ABR0TJJ3</accession>
<sequence>MFKRQPLTAVSAVRPQCPVSLRVQSARYLSDIRRADRQRGQEKGSNTMPTNPAPEHAPTPHNQPATGRSRQQRAAQVSEEVRMLNRGSTAATVSGGNNSVYPTTRSKDVDPDAVGGSGPMGANDSTARESAFAQSPGRPIRAGRAADESRSEHTSSGAVLDPNEGGEAVLRETEQGKEEQELDEEEQAENEEDEELEGNDELASDPMGESTANELEILEQFDKQEVTAVPFEPETVSRDEYLKLGQGGATIAAGNLAGVIEDRIKIVAEAQQDEFRYAPDIAKRMIKGQLVSFKDEQEKAAVLATVKKEDFNFSALSANSQTVMFDKFVRGAYPDPKATPHKNKVLNEIARTISRNSTYLNKDSTKLLRKIGSLLPSEAAARKPAAASRK</sequence>
<feature type="region of interest" description="Disordered" evidence="1">
    <location>
        <begin position="24"/>
        <end position="208"/>
    </location>
</feature>
<gene>
    <name evidence="2" type="ORF">QM012_008970</name>
</gene>
<protein>
    <submittedName>
        <fullName evidence="2">Uncharacterized protein</fullName>
    </submittedName>
</protein>
<feature type="compositionally biased region" description="Basic and acidic residues" evidence="1">
    <location>
        <begin position="144"/>
        <end position="153"/>
    </location>
</feature>
<evidence type="ECO:0000313" key="3">
    <source>
        <dbReference type="Proteomes" id="UP001341245"/>
    </source>
</evidence>
<name>A0ABR0TJJ3_AURPU</name>
<proteinExistence type="predicted"/>
<feature type="compositionally biased region" description="Polar residues" evidence="1">
    <location>
        <begin position="60"/>
        <end position="75"/>
    </location>
</feature>
<feature type="compositionally biased region" description="Basic and acidic residues" evidence="1">
    <location>
        <begin position="30"/>
        <end position="42"/>
    </location>
</feature>
<organism evidence="2 3">
    <name type="scientific">Aureobasidium pullulans</name>
    <name type="common">Black yeast</name>
    <name type="synonym">Pullularia pullulans</name>
    <dbReference type="NCBI Taxonomy" id="5580"/>
    <lineage>
        <taxon>Eukaryota</taxon>
        <taxon>Fungi</taxon>
        <taxon>Dikarya</taxon>
        <taxon>Ascomycota</taxon>
        <taxon>Pezizomycotina</taxon>
        <taxon>Dothideomycetes</taxon>
        <taxon>Dothideomycetidae</taxon>
        <taxon>Dothideales</taxon>
        <taxon>Saccotheciaceae</taxon>
        <taxon>Aureobasidium</taxon>
    </lineage>
</organism>
<keyword evidence="3" id="KW-1185">Reference proteome</keyword>
<reference evidence="2 3" key="1">
    <citation type="submission" date="2023-11" db="EMBL/GenBank/DDBJ databases">
        <title>Draft genome sequence and annotation of the polyextremotolerant black yeast-like fungus Aureobasidium pullulans NRRL 62042.</title>
        <authorList>
            <person name="Dielentheis-Frenken M.R.E."/>
            <person name="Wibberg D."/>
            <person name="Blank L.M."/>
            <person name="Tiso T."/>
        </authorList>
    </citation>
    <scope>NUCLEOTIDE SEQUENCE [LARGE SCALE GENOMIC DNA]</scope>
    <source>
        <strain evidence="2 3">NRRL 62042</strain>
    </source>
</reference>